<feature type="domain" description="PAC" evidence="18">
    <location>
        <begin position="496"/>
        <end position="548"/>
    </location>
</feature>
<feature type="modified residue" description="4-aspartylphosphate" evidence="13">
    <location>
        <position position="885"/>
    </location>
</feature>
<evidence type="ECO:0000259" key="15">
    <source>
        <dbReference type="PROSITE" id="PS50109"/>
    </source>
</evidence>
<dbReference type="Pfam" id="PF13185">
    <property type="entry name" value="GAF_2"/>
    <property type="match status" value="1"/>
</dbReference>
<evidence type="ECO:0000256" key="14">
    <source>
        <dbReference type="SAM" id="Coils"/>
    </source>
</evidence>
<dbReference type="SUPFAM" id="SSF55785">
    <property type="entry name" value="PYP-like sensor domain (PAS domain)"/>
    <property type="match status" value="3"/>
</dbReference>
<dbReference type="NCBIfam" id="TIGR00229">
    <property type="entry name" value="sensory_box"/>
    <property type="match status" value="3"/>
</dbReference>
<accession>A0AAW9PWU5</accession>
<dbReference type="SMART" id="SM00388">
    <property type="entry name" value="HisKA"/>
    <property type="match status" value="1"/>
</dbReference>
<dbReference type="EC" id="2.7.13.3" evidence="3"/>
<dbReference type="CDD" id="cd16922">
    <property type="entry name" value="HATPase_EvgS-ArcB-TorS-like"/>
    <property type="match status" value="1"/>
</dbReference>
<evidence type="ECO:0000256" key="8">
    <source>
        <dbReference type="ARBA" id="ARBA00022840"/>
    </source>
</evidence>
<dbReference type="Gene3D" id="3.30.450.20">
    <property type="entry name" value="PAS domain"/>
    <property type="match status" value="3"/>
</dbReference>
<evidence type="ECO:0000256" key="1">
    <source>
        <dbReference type="ARBA" id="ARBA00000085"/>
    </source>
</evidence>
<dbReference type="InterPro" id="IPR036890">
    <property type="entry name" value="HATPase_C_sf"/>
</dbReference>
<dbReference type="Pfam" id="PF02518">
    <property type="entry name" value="HATPase_c"/>
    <property type="match status" value="1"/>
</dbReference>
<keyword evidence="14" id="KW-0175">Coiled coil</keyword>
<reference evidence="19" key="1">
    <citation type="submission" date="2024-01" db="EMBL/GenBank/DDBJ databases">
        <title>Bank of Algae and Cyanobacteria of the Azores (BACA) strain genomes.</title>
        <authorList>
            <person name="Luz R."/>
            <person name="Cordeiro R."/>
            <person name="Fonseca A."/>
            <person name="Goncalves V."/>
        </authorList>
    </citation>
    <scope>NUCLEOTIDE SEQUENCE</scope>
    <source>
        <strain evidence="19">BACA0141</strain>
    </source>
</reference>
<dbReference type="PRINTS" id="PR00344">
    <property type="entry name" value="BCTRLSENSOR"/>
</dbReference>
<dbReference type="PROSITE" id="PS50109">
    <property type="entry name" value="HIS_KIN"/>
    <property type="match status" value="1"/>
</dbReference>
<dbReference type="Gene3D" id="3.30.450.40">
    <property type="match status" value="1"/>
</dbReference>
<dbReference type="AlphaFoldDB" id="A0AAW9PWU5"/>
<dbReference type="SUPFAM" id="SSF55874">
    <property type="entry name" value="ATPase domain of HSP90 chaperone/DNA topoisomerase II/histidine kinase"/>
    <property type="match status" value="1"/>
</dbReference>
<sequence length="1040" mass="117389">MYYFQTSLLNRICEIAIADGGFRLAWVGIVNPDNQMVEIAAVAGEAIEYVKNIQISIDPALPIAYGPTGIAIREKYPVIVNDYLADSRTVSWHSIAIAHGIQSNVTIPLRIDRETIGAIMFYASEVNYFADDVIALLNELAEDLAMSLALADSEKRRKAAEKEIREQAFLFQSQFDAGVLGIAISSVQQQWLRVNRKLSEMLGYSETELCGMSWVEMTYPQDLAANLEKFQRLIDGEIDGYELEKRFIRKDGSLAYTHMNVSCYRAEDRSVQFLVSSFQDITSRKQAERALQQSEERFRLAIINAPFPIIFYTKDNKVLEINRAWIDQAGYAESDIQEITAWTDRFCLESLPFLNPQTAAWQTNDRHEQEIAITARDGSQRIWRFGSALLPYPFESNNFTAISMAIDVTEQRRAELELKLSEERFRRAIVNAPLPTIIHAEGGEVLQLNQAWSEISGYSLEDIPTISAWVKKVYGENPASVLTTIEQIYEINDIRHEGEFTITVRDGSTRIWDFHSAPLGRIADGRRIIISMAIDVSDRKANELALQKAKELAEEANRAKSTFLANMSHELRTPLNGILGYTQIFLLDSGFTAKQKEGLQIIYQCGNHLLDLISEILDLSKIEAQKLELLPKSIEFSRFLIGVAQICRIKAEEKNLIFNYEVSDNLPLSVLVDDQRLRQVLLNLLGNAIKFTDRGSVTMKVEAIEAWESKDLEPLESFHRSQISQPNSIAKIRFEIADTGKGIASQNLEQIFQPFEQVGDRQNRPEGTGLGLAISQKLVAMMGGSLSVESQLNLGSRFWFDLELPEITATIAAQTGSIPTSIKSDRVIGYRGQKRTILVVDDQWINRSVLSKMLESWGFKVLEAANGEQGITMATSNPIDAILTDLIMPVLDGYAMTQKLRELPTFQKLPIIAISASILPIEQIKSQEAGCTDFLPKPVDTTALLEKLKQYLHLDWIYAKSLSDTRSPDIKFDQTPSDRKIPPVQELITIQEALEVGDFQAIEQEAERIKRLDPQYQWFSVRLVELTQSFDEKGILQLIN</sequence>
<feature type="domain" description="PAC" evidence="18">
    <location>
        <begin position="241"/>
        <end position="293"/>
    </location>
</feature>
<dbReference type="InterPro" id="IPR013767">
    <property type="entry name" value="PAS_fold"/>
</dbReference>
<dbReference type="PROSITE" id="PS50112">
    <property type="entry name" value="PAS"/>
    <property type="match status" value="2"/>
</dbReference>
<evidence type="ECO:0000313" key="20">
    <source>
        <dbReference type="Proteomes" id="UP001333818"/>
    </source>
</evidence>
<feature type="domain" description="PAS" evidence="17">
    <location>
        <begin position="421"/>
        <end position="463"/>
    </location>
</feature>
<dbReference type="SMART" id="SM00086">
    <property type="entry name" value="PAC"/>
    <property type="match status" value="3"/>
</dbReference>
<dbReference type="InterPro" id="IPR001789">
    <property type="entry name" value="Sig_transdc_resp-reg_receiver"/>
</dbReference>
<dbReference type="Pfam" id="PF00072">
    <property type="entry name" value="Response_reg"/>
    <property type="match status" value="1"/>
</dbReference>
<dbReference type="RefSeq" id="WP_330486449.1">
    <property type="nucleotide sequence ID" value="NZ_JAZBJZ010000206.1"/>
</dbReference>
<comment type="caution">
    <text evidence="19">The sequence shown here is derived from an EMBL/GenBank/DDBJ whole genome shotgun (WGS) entry which is preliminary data.</text>
</comment>
<dbReference type="InterPro" id="IPR005467">
    <property type="entry name" value="His_kinase_dom"/>
</dbReference>
<dbReference type="FunFam" id="1.10.287.130:FF:000002">
    <property type="entry name" value="Two-component osmosensing histidine kinase"/>
    <property type="match status" value="1"/>
</dbReference>
<dbReference type="GO" id="GO:0005524">
    <property type="term" value="F:ATP binding"/>
    <property type="evidence" value="ECO:0007669"/>
    <property type="project" value="UniProtKB-KW"/>
</dbReference>
<evidence type="ECO:0000256" key="9">
    <source>
        <dbReference type="ARBA" id="ARBA00023012"/>
    </source>
</evidence>
<dbReference type="Pfam" id="PF00989">
    <property type="entry name" value="PAS"/>
    <property type="match status" value="1"/>
</dbReference>
<comment type="catalytic activity">
    <reaction evidence="1">
        <text>ATP + protein L-histidine = ADP + protein N-phospho-L-histidine.</text>
        <dbReference type="EC" id="2.7.13.3"/>
    </reaction>
</comment>
<dbReference type="Gene3D" id="1.10.287.130">
    <property type="match status" value="1"/>
</dbReference>
<dbReference type="SUPFAM" id="SSF47384">
    <property type="entry name" value="Homodimeric domain of signal transducing histidine kinase"/>
    <property type="match status" value="1"/>
</dbReference>
<feature type="domain" description="Histidine kinase" evidence="15">
    <location>
        <begin position="566"/>
        <end position="806"/>
    </location>
</feature>
<feature type="coiled-coil region" evidence="14">
    <location>
        <begin position="539"/>
        <end position="566"/>
    </location>
</feature>
<dbReference type="Gene3D" id="3.40.50.2300">
    <property type="match status" value="1"/>
</dbReference>
<dbReference type="SMART" id="SM00091">
    <property type="entry name" value="PAS"/>
    <property type="match status" value="3"/>
</dbReference>
<dbReference type="PROSITE" id="PS50113">
    <property type="entry name" value="PAC"/>
    <property type="match status" value="2"/>
</dbReference>
<dbReference type="PROSITE" id="PS50110">
    <property type="entry name" value="RESPONSE_REGULATORY"/>
    <property type="match status" value="1"/>
</dbReference>
<dbReference type="EMBL" id="JAZBJZ010000206">
    <property type="protein sequence ID" value="MEE3720009.1"/>
    <property type="molecule type" value="Genomic_DNA"/>
</dbReference>
<dbReference type="InterPro" id="IPR003661">
    <property type="entry name" value="HisK_dim/P_dom"/>
</dbReference>
<name>A0AAW9PWU5_9CYAN</name>
<evidence type="ECO:0000259" key="18">
    <source>
        <dbReference type="PROSITE" id="PS50113"/>
    </source>
</evidence>
<evidence type="ECO:0000256" key="3">
    <source>
        <dbReference type="ARBA" id="ARBA00012438"/>
    </source>
</evidence>
<keyword evidence="8" id="KW-0067">ATP-binding</keyword>
<dbReference type="InterPro" id="IPR035965">
    <property type="entry name" value="PAS-like_dom_sf"/>
</dbReference>
<evidence type="ECO:0000256" key="10">
    <source>
        <dbReference type="ARBA" id="ARBA00064003"/>
    </source>
</evidence>
<dbReference type="PANTHER" id="PTHR43047:SF72">
    <property type="entry name" value="OSMOSENSING HISTIDINE PROTEIN KINASE SLN1"/>
    <property type="match status" value="1"/>
</dbReference>
<evidence type="ECO:0000256" key="5">
    <source>
        <dbReference type="ARBA" id="ARBA00022679"/>
    </source>
</evidence>
<keyword evidence="9" id="KW-0902">Two-component regulatory system</keyword>
<dbReference type="CDD" id="cd00130">
    <property type="entry name" value="PAS"/>
    <property type="match status" value="2"/>
</dbReference>
<evidence type="ECO:0000256" key="6">
    <source>
        <dbReference type="ARBA" id="ARBA00022741"/>
    </source>
</evidence>
<protein>
    <recommendedName>
        <fullName evidence="12">Circadian input-output histidine kinase CikA</fullName>
        <ecNumber evidence="3">2.7.13.3</ecNumber>
    </recommendedName>
    <alternativeName>
        <fullName evidence="11">Sensory/regulatory protein RpfC</fullName>
    </alternativeName>
</protein>
<dbReference type="GO" id="GO:0005886">
    <property type="term" value="C:plasma membrane"/>
    <property type="evidence" value="ECO:0007669"/>
    <property type="project" value="TreeGrafter"/>
</dbReference>
<dbReference type="InterPro" id="IPR029016">
    <property type="entry name" value="GAF-like_dom_sf"/>
</dbReference>
<dbReference type="SMART" id="SM00448">
    <property type="entry name" value="REC"/>
    <property type="match status" value="1"/>
</dbReference>
<dbReference type="FunFam" id="3.30.565.10:FF:000010">
    <property type="entry name" value="Sensor histidine kinase RcsC"/>
    <property type="match status" value="1"/>
</dbReference>
<evidence type="ECO:0000256" key="11">
    <source>
        <dbReference type="ARBA" id="ARBA00068150"/>
    </source>
</evidence>
<dbReference type="Pfam" id="PF00512">
    <property type="entry name" value="HisKA"/>
    <property type="match status" value="1"/>
</dbReference>
<feature type="domain" description="PAS" evidence="17">
    <location>
        <begin position="194"/>
        <end position="237"/>
    </location>
</feature>
<dbReference type="InterPro" id="IPR004358">
    <property type="entry name" value="Sig_transdc_His_kin-like_C"/>
</dbReference>
<evidence type="ECO:0000256" key="2">
    <source>
        <dbReference type="ARBA" id="ARBA00006402"/>
    </source>
</evidence>
<dbReference type="InterPro" id="IPR003594">
    <property type="entry name" value="HATPase_dom"/>
</dbReference>
<evidence type="ECO:0000256" key="12">
    <source>
        <dbReference type="ARBA" id="ARBA00074306"/>
    </source>
</evidence>
<evidence type="ECO:0000259" key="17">
    <source>
        <dbReference type="PROSITE" id="PS50112"/>
    </source>
</evidence>
<evidence type="ECO:0000259" key="16">
    <source>
        <dbReference type="PROSITE" id="PS50110"/>
    </source>
</evidence>
<keyword evidence="4 13" id="KW-0597">Phosphoprotein</keyword>
<dbReference type="Gene3D" id="3.30.565.10">
    <property type="entry name" value="Histidine kinase-like ATPase, C-terminal domain"/>
    <property type="match status" value="1"/>
</dbReference>
<dbReference type="CDD" id="cd00082">
    <property type="entry name" value="HisKA"/>
    <property type="match status" value="1"/>
</dbReference>
<dbReference type="Proteomes" id="UP001333818">
    <property type="component" value="Unassembled WGS sequence"/>
</dbReference>
<dbReference type="InterPro" id="IPR001610">
    <property type="entry name" value="PAC"/>
</dbReference>
<dbReference type="InterPro" id="IPR003018">
    <property type="entry name" value="GAF"/>
</dbReference>
<dbReference type="PANTHER" id="PTHR43047">
    <property type="entry name" value="TWO-COMPONENT HISTIDINE PROTEIN KINASE"/>
    <property type="match status" value="1"/>
</dbReference>
<keyword evidence="5" id="KW-0808">Transferase</keyword>
<keyword evidence="20" id="KW-1185">Reference proteome</keyword>
<comment type="similarity">
    <text evidence="2">In the N-terminal section; belongs to the phytochrome family.</text>
</comment>
<dbReference type="GO" id="GO:0000155">
    <property type="term" value="F:phosphorelay sensor kinase activity"/>
    <property type="evidence" value="ECO:0007669"/>
    <property type="project" value="InterPro"/>
</dbReference>
<dbReference type="Pfam" id="PF08447">
    <property type="entry name" value="PAS_3"/>
    <property type="match status" value="1"/>
</dbReference>
<dbReference type="GO" id="GO:0006355">
    <property type="term" value="P:regulation of DNA-templated transcription"/>
    <property type="evidence" value="ECO:0007669"/>
    <property type="project" value="InterPro"/>
</dbReference>
<dbReference type="InterPro" id="IPR036097">
    <property type="entry name" value="HisK_dim/P_sf"/>
</dbReference>
<evidence type="ECO:0000256" key="7">
    <source>
        <dbReference type="ARBA" id="ARBA00022777"/>
    </source>
</evidence>
<keyword evidence="6" id="KW-0547">Nucleotide-binding</keyword>
<organism evidence="19 20">
    <name type="scientific">Tumidithrix elongata BACA0141</name>
    <dbReference type="NCBI Taxonomy" id="2716417"/>
    <lineage>
        <taxon>Bacteria</taxon>
        <taxon>Bacillati</taxon>
        <taxon>Cyanobacteriota</taxon>
        <taxon>Cyanophyceae</taxon>
        <taxon>Pseudanabaenales</taxon>
        <taxon>Pseudanabaenaceae</taxon>
        <taxon>Tumidithrix</taxon>
        <taxon>Tumidithrix elongata</taxon>
    </lineage>
</organism>
<dbReference type="InterPro" id="IPR000014">
    <property type="entry name" value="PAS"/>
</dbReference>
<dbReference type="InterPro" id="IPR013655">
    <property type="entry name" value="PAS_fold_3"/>
</dbReference>
<dbReference type="SUPFAM" id="SSF55781">
    <property type="entry name" value="GAF domain-like"/>
    <property type="match status" value="1"/>
</dbReference>
<dbReference type="SUPFAM" id="SSF52172">
    <property type="entry name" value="CheY-like"/>
    <property type="match status" value="1"/>
</dbReference>
<feature type="domain" description="Response regulatory" evidence="16">
    <location>
        <begin position="836"/>
        <end position="952"/>
    </location>
</feature>
<keyword evidence="7" id="KW-0418">Kinase</keyword>
<comment type="subunit">
    <text evidence="10">At low DSF concentrations, interacts with RpfF.</text>
</comment>
<evidence type="ECO:0000256" key="4">
    <source>
        <dbReference type="ARBA" id="ARBA00022553"/>
    </source>
</evidence>
<dbReference type="InterPro" id="IPR000700">
    <property type="entry name" value="PAS-assoc_C"/>
</dbReference>
<gene>
    <name evidence="19" type="ORF">V2H45_25050</name>
</gene>
<proteinExistence type="inferred from homology"/>
<dbReference type="CDD" id="cd17546">
    <property type="entry name" value="REC_hyHK_CKI1_RcsC-like"/>
    <property type="match status" value="1"/>
</dbReference>
<dbReference type="GO" id="GO:0009927">
    <property type="term" value="F:histidine phosphotransfer kinase activity"/>
    <property type="evidence" value="ECO:0007669"/>
    <property type="project" value="TreeGrafter"/>
</dbReference>
<evidence type="ECO:0000256" key="13">
    <source>
        <dbReference type="PROSITE-ProRule" id="PRU00169"/>
    </source>
</evidence>
<dbReference type="SMART" id="SM00065">
    <property type="entry name" value="GAF"/>
    <property type="match status" value="1"/>
</dbReference>
<dbReference type="InterPro" id="IPR011006">
    <property type="entry name" value="CheY-like_superfamily"/>
</dbReference>
<evidence type="ECO:0000313" key="19">
    <source>
        <dbReference type="EMBL" id="MEE3720009.1"/>
    </source>
</evidence>
<dbReference type="SMART" id="SM00387">
    <property type="entry name" value="HATPase_c"/>
    <property type="match status" value="1"/>
</dbReference>